<dbReference type="InterPro" id="IPR001849">
    <property type="entry name" value="PH_domain"/>
</dbReference>
<dbReference type="GO" id="GO:0043533">
    <property type="term" value="F:inositol 1,3,4,5 tetrakisphosphate binding"/>
    <property type="evidence" value="ECO:0007669"/>
    <property type="project" value="Ensembl"/>
</dbReference>
<dbReference type="GO" id="GO:0007507">
    <property type="term" value="P:heart development"/>
    <property type="evidence" value="ECO:0007669"/>
    <property type="project" value="Ensembl"/>
</dbReference>
<evidence type="ECO:0000256" key="8">
    <source>
        <dbReference type="PROSITE-ProRule" id="PRU00288"/>
    </source>
</evidence>
<dbReference type="AlphaFoldDB" id="A0A8D0L4E0"/>
<dbReference type="Gene3D" id="2.30.29.30">
    <property type="entry name" value="Pleckstrin-homology domain (PH domain)/Phosphotyrosine-binding domain (PTB)"/>
    <property type="match status" value="2"/>
</dbReference>
<feature type="domain" description="Arf-GAP" evidence="10">
    <location>
        <begin position="29"/>
        <end position="136"/>
    </location>
</feature>
<comment type="subcellular location">
    <subcellularLocation>
        <location evidence="1">Cytoplasm</location>
    </subcellularLocation>
</comment>
<keyword evidence="4" id="KW-0479">Metal-binding</keyword>
<keyword evidence="6 8" id="KW-0863">Zinc-finger</keyword>
<dbReference type="Gene3D" id="1.10.220.150">
    <property type="entry name" value="Arf GTPase activating protein"/>
    <property type="match status" value="1"/>
</dbReference>
<evidence type="ECO:0000256" key="5">
    <source>
        <dbReference type="ARBA" id="ARBA00022737"/>
    </source>
</evidence>
<dbReference type="InterPro" id="IPR001164">
    <property type="entry name" value="ArfGAP_dom"/>
</dbReference>
<dbReference type="Pfam" id="PF01412">
    <property type="entry name" value="ArfGap"/>
    <property type="match status" value="1"/>
</dbReference>
<dbReference type="GO" id="GO:1902936">
    <property type="term" value="F:phosphatidylinositol bisphosphate binding"/>
    <property type="evidence" value="ECO:0007669"/>
    <property type="project" value="InterPro"/>
</dbReference>
<evidence type="ECO:0000313" key="11">
    <source>
        <dbReference type="Ensembl" id="ENSSPUP00000006747.1"/>
    </source>
</evidence>
<dbReference type="InterPro" id="IPR038508">
    <property type="entry name" value="ArfGAP_dom_sf"/>
</dbReference>
<reference evidence="11" key="2">
    <citation type="submission" date="2025-09" db="UniProtKB">
        <authorList>
            <consortium name="Ensembl"/>
        </authorList>
    </citation>
    <scope>IDENTIFICATION</scope>
</reference>
<dbReference type="GO" id="GO:0008270">
    <property type="term" value="F:zinc ion binding"/>
    <property type="evidence" value="ECO:0007669"/>
    <property type="project" value="UniProtKB-KW"/>
</dbReference>
<dbReference type="CDD" id="cd13252">
    <property type="entry name" value="PH1_ADAP"/>
    <property type="match status" value="1"/>
</dbReference>
<dbReference type="PRINTS" id="PR00405">
    <property type="entry name" value="REVINTRACTNG"/>
</dbReference>
<keyword evidence="2" id="KW-0343">GTPase activation</keyword>
<reference evidence="11" key="1">
    <citation type="submission" date="2025-08" db="UniProtKB">
        <authorList>
            <consortium name="Ensembl"/>
        </authorList>
    </citation>
    <scope>IDENTIFICATION</scope>
</reference>
<dbReference type="SMART" id="SM00233">
    <property type="entry name" value="PH"/>
    <property type="match status" value="2"/>
</dbReference>
<dbReference type="InterPro" id="IPR037849">
    <property type="entry name" value="PH1_ADAP"/>
</dbReference>
<evidence type="ECO:0000259" key="9">
    <source>
        <dbReference type="PROSITE" id="PS50003"/>
    </source>
</evidence>
<organism evidence="11 12">
    <name type="scientific">Sphenodon punctatus</name>
    <name type="common">Tuatara</name>
    <name type="synonym">Hatteria punctata</name>
    <dbReference type="NCBI Taxonomy" id="8508"/>
    <lineage>
        <taxon>Eukaryota</taxon>
        <taxon>Metazoa</taxon>
        <taxon>Chordata</taxon>
        <taxon>Craniata</taxon>
        <taxon>Vertebrata</taxon>
        <taxon>Euteleostomi</taxon>
        <taxon>Lepidosauria</taxon>
        <taxon>Sphenodontia</taxon>
        <taxon>Sphenodontidae</taxon>
        <taxon>Sphenodon</taxon>
    </lineage>
</organism>
<dbReference type="FunFam" id="2.30.29.30:FF:000080">
    <property type="entry name" value="Arf-GAP with dual PH domain-containing protein 1"/>
    <property type="match status" value="1"/>
</dbReference>
<dbReference type="GO" id="GO:0005547">
    <property type="term" value="F:phosphatidylinositol-3,4,5-trisphosphate binding"/>
    <property type="evidence" value="ECO:0007669"/>
    <property type="project" value="Ensembl"/>
</dbReference>
<keyword evidence="5" id="KW-0677">Repeat</keyword>
<accession>A0A8D0L4E0</accession>
<dbReference type="SMART" id="SM00105">
    <property type="entry name" value="ArfGap"/>
    <property type="match status" value="1"/>
</dbReference>
<keyword evidence="12" id="KW-1185">Reference proteome</keyword>
<gene>
    <name evidence="11" type="primary">ADAP2</name>
</gene>
<dbReference type="PANTHER" id="PTHR46021:SF6">
    <property type="entry name" value="ARF-GAP WITH DUAL PH DOMAIN-CONTAINING PROTEIN 2"/>
    <property type="match status" value="1"/>
</dbReference>
<keyword evidence="3" id="KW-0963">Cytoplasm</keyword>
<dbReference type="GO" id="GO:0005886">
    <property type="term" value="C:plasma membrane"/>
    <property type="evidence" value="ECO:0007669"/>
    <property type="project" value="Ensembl"/>
</dbReference>
<dbReference type="InterPro" id="IPR037278">
    <property type="entry name" value="ARFGAP/RecO"/>
</dbReference>
<dbReference type="CDD" id="cd01251">
    <property type="entry name" value="PH2_ADAP"/>
    <property type="match status" value="1"/>
</dbReference>
<evidence type="ECO:0000259" key="10">
    <source>
        <dbReference type="PROSITE" id="PS50115"/>
    </source>
</evidence>
<dbReference type="InterPro" id="IPR011993">
    <property type="entry name" value="PH-like_dom_sf"/>
</dbReference>
<dbReference type="Pfam" id="PF00169">
    <property type="entry name" value="PH"/>
    <property type="match status" value="2"/>
</dbReference>
<evidence type="ECO:0000313" key="12">
    <source>
        <dbReference type="Proteomes" id="UP000694392"/>
    </source>
</evidence>
<dbReference type="GO" id="GO:0005096">
    <property type="term" value="F:GTPase activator activity"/>
    <property type="evidence" value="ECO:0007669"/>
    <property type="project" value="UniProtKB-KW"/>
</dbReference>
<dbReference type="PROSITE" id="PS50003">
    <property type="entry name" value="PH_DOMAIN"/>
    <property type="match status" value="2"/>
</dbReference>
<dbReference type="FunFam" id="2.30.29.30:FF:000099">
    <property type="entry name" value="Arf-GAP with dual PH domain-containing protein 1"/>
    <property type="match status" value="1"/>
</dbReference>
<dbReference type="OMA" id="DDSIVEX"/>
<proteinExistence type="predicted"/>
<dbReference type="PROSITE" id="PS50115">
    <property type="entry name" value="ARFGAP"/>
    <property type="match status" value="1"/>
</dbReference>
<dbReference type="Proteomes" id="UP000694392">
    <property type="component" value="Unplaced"/>
</dbReference>
<evidence type="ECO:0000256" key="7">
    <source>
        <dbReference type="ARBA" id="ARBA00022833"/>
    </source>
</evidence>
<dbReference type="GO" id="GO:0005737">
    <property type="term" value="C:cytoplasm"/>
    <property type="evidence" value="ECO:0007669"/>
    <property type="project" value="UniProtKB-SubCell"/>
</dbReference>
<evidence type="ECO:0000256" key="3">
    <source>
        <dbReference type="ARBA" id="ARBA00022490"/>
    </source>
</evidence>
<sequence>MWVLRPSPHPPLTLSRHIHVVVKRLLHLCKPCLPFCLDPEWASYKLVIFICLNCSGIHRNLPEISRVKSLQLDFWENDLVQFMKNHGNLCANAKYEARVPPYYYIPQTADCLVLKEQWIRDKYERQEFVATSSHEGFLWKRGRDNRQFLKRRFVLSVREGLLKYYTKESKGPKDVISVKDLNATFQTEKIRHPHGLQITHSKEGLTRSLFVYHESGKEIVDWFNAIRAARFHYLKTAFPTALESELIPKITRNYLKEGYMEKTGPKHKEPFRKRWFSLDSQERNLLYFKDPLNAFEQGRVFIGSKELGYEVLAGLPTGVKGKRWKSGLTIVTPGRKFVFACENDREQKEWLEALNAIVSQPMSVRDSSRGECWQTGFWASSLRLFYASQAGAEGPF</sequence>
<keyword evidence="7" id="KW-0862">Zinc</keyword>
<evidence type="ECO:0000256" key="4">
    <source>
        <dbReference type="ARBA" id="ARBA00022723"/>
    </source>
</evidence>
<evidence type="ECO:0000256" key="1">
    <source>
        <dbReference type="ARBA" id="ARBA00004496"/>
    </source>
</evidence>
<dbReference type="GeneTree" id="ENSGT00940000156498"/>
<dbReference type="SUPFAM" id="SSF57863">
    <property type="entry name" value="ArfGap/RecO-like zinc finger"/>
    <property type="match status" value="1"/>
</dbReference>
<evidence type="ECO:0000256" key="2">
    <source>
        <dbReference type="ARBA" id="ARBA00022468"/>
    </source>
</evidence>
<dbReference type="Ensembl" id="ENSSPUT00000007174.1">
    <property type="protein sequence ID" value="ENSSPUP00000006747.1"/>
    <property type="gene ID" value="ENSSPUG00000005174.1"/>
</dbReference>
<dbReference type="PANTHER" id="PTHR46021">
    <property type="entry name" value="ARF-GAP WITH DUAL PH DOMAIN-CONTAINING PROTEIN 1-LIKE PROTEIN"/>
    <property type="match status" value="1"/>
</dbReference>
<dbReference type="SUPFAM" id="SSF50729">
    <property type="entry name" value="PH domain-like"/>
    <property type="match status" value="2"/>
</dbReference>
<dbReference type="InterPro" id="IPR052589">
    <property type="entry name" value="Arf-GAP_dual-PH_domain"/>
</dbReference>
<protein>
    <submittedName>
        <fullName evidence="11">ArfGAP with dual PH domains 2</fullName>
    </submittedName>
</protein>
<name>A0A8D0L4E0_SPHPU</name>
<feature type="domain" description="PH" evidence="9">
    <location>
        <begin position="131"/>
        <end position="231"/>
    </location>
</feature>
<dbReference type="InterPro" id="IPR037851">
    <property type="entry name" value="PH2_ADAP"/>
</dbReference>
<evidence type="ECO:0000256" key="6">
    <source>
        <dbReference type="ARBA" id="ARBA00022771"/>
    </source>
</evidence>
<feature type="domain" description="PH" evidence="9">
    <location>
        <begin position="253"/>
        <end position="359"/>
    </location>
</feature>